<protein>
    <submittedName>
        <fullName evidence="9">Recombinase family protein</fullName>
    </submittedName>
</protein>
<dbReference type="InterPro" id="IPR009057">
    <property type="entry name" value="Homeodomain-like_sf"/>
</dbReference>
<dbReference type="SMART" id="SM00857">
    <property type="entry name" value="Resolvase"/>
    <property type="match status" value="1"/>
</dbReference>
<evidence type="ECO:0000256" key="4">
    <source>
        <dbReference type="ARBA" id="ARBA00023125"/>
    </source>
</evidence>
<dbReference type="Pfam" id="PF00239">
    <property type="entry name" value="Resolvase"/>
    <property type="match status" value="1"/>
</dbReference>
<comment type="caution">
    <text evidence="9">The sequence shown here is derived from an EMBL/GenBank/DDBJ whole genome shotgun (WGS) entry which is preliminary data.</text>
</comment>
<dbReference type="EMBL" id="VNIM01000014">
    <property type="protein sequence ID" value="TVV76031.1"/>
    <property type="molecule type" value="Genomic_DNA"/>
</dbReference>
<dbReference type="RefSeq" id="WP_145148948.1">
    <property type="nucleotide sequence ID" value="NZ_VNIM01000014.1"/>
</dbReference>
<dbReference type="PANTHER" id="PTHR30461">
    <property type="entry name" value="DNA-INVERTASE FROM LAMBDOID PROPHAGE"/>
    <property type="match status" value="1"/>
</dbReference>
<proteinExistence type="inferred from homology"/>
<evidence type="ECO:0000313" key="9">
    <source>
        <dbReference type="EMBL" id="TVV76031.1"/>
    </source>
</evidence>
<dbReference type="OrthoDB" id="114045at2"/>
<evidence type="ECO:0000256" key="1">
    <source>
        <dbReference type="ARBA" id="ARBA00009913"/>
    </source>
</evidence>
<dbReference type="PANTHER" id="PTHR30461:SF26">
    <property type="entry name" value="RESOLVASE HOMOLOG YNEB"/>
    <property type="match status" value="1"/>
</dbReference>
<name>A0A558R9G3_9SPHN</name>
<keyword evidence="3" id="KW-0230">DNA invertase</keyword>
<evidence type="ECO:0000256" key="2">
    <source>
        <dbReference type="ARBA" id="ARBA00022908"/>
    </source>
</evidence>
<dbReference type="SUPFAM" id="SSF53041">
    <property type="entry name" value="Resolvase-like"/>
    <property type="match status" value="1"/>
</dbReference>
<dbReference type="Proteomes" id="UP000318681">
    <property type="component" value="Unassembled WGS sequence"/>
</dbReference>
<dbReference type="AlphaFoldDB" id="A0A558R9G3"/>
<dbReference type="InterPro" id="IPR036162">
    <property type="entry name" value="Resolvase-like_N_sf"/>
</dbReference>
<feature type="domain" description="Resolvase/invertase-type recombinase catalytic" evidence="8">
    <location>
        <begin position="1"/>
        <end position="136"/>
    </location>
</feature>
<dbReference type="SUPFAM" id="SSF46689">
    <property type="entry name" value="Homeodomain-like"/>
    <property type="match status" value="1"/>
</dbReference>
<organism evidence="9 10">
    <name type="scientific">Alterirhizorhabdus solaris</name>
    <dbReference type="NCBI Taxonomy" id="2529389"/>
    <lineage>
        <taxon>Bacteria</taxon>
        <taxon>Pseudomonadati</taxon>
        <taxon>Pseudomonadota</taxon>
        <taxon>Alphaproteobacteria</taxon>
        <taxon>Sphingomonadales</taxon>
        <taxon>Rhizorhabdaceae</taxon>
        <taxon>Alterirhizorhabdus</taxon>
    </lineage>
</organism>
<dbReference type="PROSITE" id="PS00398">
    <property type="entry name" value="RECOMBINASES_2"/>
    <property type="match status" value="1"/>
</dbReference>
<dbReference type="PROSITE" id="PS51736">
    <property type="entry name" value="RECOMBINASES_3"/>
    <property type="match status" value="1"/>
</dbReference>
<dbReference type="Pfam" id="PF02796">
    <property type="entry name" value="HTH_7"/>
    <property type="match status" value="1"/>
</dbReference>
<dbReference type="PROSITE" id="PS00397">
    <property type="entry name" value="RECOMBINASES_1"/>
    <property type="match status" value="1"/>
</dbReference>
<dbReference type="GO" id="GO:0000150">
    <property type="term" value="F:DNA strand exchange activity"/>
    <property type="evidence" value="ECO:0007669"/>
    <property type="project" value="UniProtKB-KW"/>
</dbReference>
<dbReference type="GO" id="GO:0003677">
    <property type="term" value="F:DNA binding"/>
    <property type="evidence" value="ECO:0007669"/>
    <property type="project" value="UniProtKB-KW"/>
</dbReference>
<sequence length="188" mass="20447">MLIGYARVSSAGQSLNLQLEALRSAGCEKIYSEKRSGRSAADRPELSRALDQMRTGDTFIVTRLDRLARSLGDLHRLVERMIAEGVEFRCLQQGGVDTSTSTGKLLLGILGSVAEFENDIRRERQRDGIEKAKAEGRYNGRPATIDADAIRKLKADGVGAGEIAKQLRIGRASVYRVLVADKSAAVDA</sequence>
<dbReference type="Gene3D" id="3.40.50.1390">
    <property type="entry name" value="Resolvase, N-terminal catalytic domain"/>
    <property type="match status" value="1"/>
</dbReference>
<evidence type="ECO:0000256" key="5">
    <source>
        <dbReference type="ARBA" id="ARBA00023172"/>
    </source>
</evidence>
<evidence type="ECO:0000259" key="8">
    <source>
        <dbReference type="PROSITE" id="PS51736"/>
    </source>
</evidence>
<keyword evidence="10" id="KW-1185">Reference proteome</keyword>
<keyword evidence="5" id="KW-0233">DNA recombination</keyword>
<evidence type="ECO:0000256" key="6">
    <source>
        <dbReference type="PIRSR" id="PIRSR606118-50"/>
    </source>
</evidence>
<dbReference type="Gene3D" id="1.10.10.60">
    <property type="entry name" value="Homeodomain-like"/>
    <property type="match status" value="1"/>
</dbReference>
<keyword evidence="4" id="KW-0238">DNA-binding</keyword>
<dbReference type="InterPro" id="IPR006120">
    <property type="entry name" value="Resolvase_HTH_dom"/>
</dbReference>
<dbReference type="InterPro" id="IPR006119">
    <property type="entry name" value="Resolv_N"/>
</dbReference>
<evidence type="ECO:0000256" key="7">
    <source>
        <dbReference type="PROSITE-ProRule" id="PRU10137"/>
    </source>
</evidence>
<keyword evidence="2" id="KW-0229">DNA integration</keyword>
<accession>A0A558R9G3</accession>
<feature type="active site" description="O-(5'-phospho-DNA)-serine intermediate" evidence="6 7">
    <location>
        <position position="9"/>
    </location>
</feature>
<gene>
    <name evidence="9" type="ORF">FOY91_05475</name>
</gene>
<evidence type="ECO:0000256" key="3">
    <source>
        <dbReference type="ARBA" id="ARBA00023100"/>
    </source>
</evidence>
<dbReference type="InterPro" id="IPR006118">
    <property type="entry name" value="Recombinase_CS"/>
</dbReference>
<dbReference type="InterPro" id="IPR050639">
    <property type="entry name" value="SSR_resolvase"/>
</dbReference>
<dbReference type="FunFam" id="3.40.50.1390:FF:000001">
    <property type="entry name" value="DNA recombinase"/>
    <property type="match status" value="1"/>
</dbReference>
<reference evidence="9 10" key="1">
    <citation type="submission" date="2019-07" db="EMBL/GenBank/DDBJ databases">
        <title>Sphingomonas solaris sp. nov., isolated from a solar panel from Boston, Massachusetts.</title>
        <authorList>
            <person name="Tanner K."/>
            <person name="Pascual J."/>
            <person name="Mancuso C."/>
            <person name="Pereto J."/>
            <person name="Khalil A."/>
            <person name="Vilanova C."/>
        </authorList>
    </citation>
    <scope>NUCLEOTIDE SEQUENCE [LARGE SCALE GENOMIC DNA]</scope>
    <source>
        <strain evidence="9 10">R4DWN</strain>
    </source>
</reference>
<dbReference type="CDD" id="cd03768">
    <property type="entry name" value="SR_ResInv"/>
    <property type="match status" value="1"/>
</dbReference>
<dbReference type="GO" id="GO:0015074">
    <property type="term" value="P:DNA integration"/>
    <property type="evidence" value="ECO:0007669"/>
    <property type="project" value="UniProtKB-KW"/>
</dbReference>
<comment type="similarity">
    <text evidence="1">Belongs to the site-specific recombinase resolvase family.</text>
</comment>
<evidence type="ECO:0000313" key="10">
    <source>
        <dbReference type="Proteomes" id="UP000318681"/>
    </source>
</evidence>